<keyword evidence="1" id="KW-1133">Transmembrane helix</keyword>
<accession>A0A850LJB1</accession>
<keyword evidence="1" id="KW-0812">Transmembrane</keyword>
<evidence type="ECO:0000313" key="3">
    <source>
        <dbReference type="Proteomes" id="UP000565723"/>
    </source>
</evidence>
<feature type="transmembrane region" description="Helical" evidence="1">
    <location>
        <begin position="289"/>
        <end position="308"/>
    </location>
</feature>
<feature type="transmembrane region" description="Helical" evidence="1">
    <location>
        <begin position="231"/>
        <end position="250"/>
    </location>
</feature>
<feature type="transmembrane region" description="Helical" evidence="1">
    <location>
        <begin position="160"/>
        <end position="179"/>
    </location>
</feature>
<sequence length="720" mass="78978">MALAAVSGTLHSQTWYRVADLTPRLRTHAEVHRAVFRGEVWYVVEDHASGAYLRLSEAAWRLVGLMNGRRTMEEIWRAAAEALGDDLPAQDEVIQLLIRLHRSDVLHAAIPPDMEQVVQRGRTDSRKKRLASLRNPLAIRVPVLDPDNFVRATGWLVRPFFSWFGALVWLAVVCGGLFAALQNIDALQSNIADRALTAGNLLLILTVYPLVKAVHELGHAYAVRHWGGEVHEIGIMFLVFMPVPYVDASASSAFRSKWQRAGVASAGIVVELFLAGGAALLWVQMEPGLFRAAAMNVMLLAGLSTVFFNGNPLLRFDGYYVLADLIEIPNLGTRSTQHLQYLAQRYLFGMKNAVSPAMARGEATWFTVYGLLSLIYRYMIMLTIMLLVAGMFFEIGLLLAFWAGVLLLIVPAVRGIRFVLGSPRLEGHRFRAVTVTMALVLAVVWALFVQPVPSATIVSGVIRAPENARALSGAEGFVEELLARPGDTLAPGDPILRVSNPLLDARVRQMEARIEELRLRRFNALINDRVRADMIAQELALAEEERALAVERRGEQIVTAPVAGRLLLPAGDDLVGRYVRKGEELAWVIGSEPGIVRVVIPEAKIDLVRRNIEAVQMRLTSAPLEPVPALLTRGTPAAVPVLPSAALATEAGGPIAIDPTADKPLTPVGTVFVMDVEPTDERPLTALGERVSVRFDHGSAPLGTQLLRAVRQIFLRDLNV</sequence>
<dbReference type="InterPro" id="IPR041881">
    <property type="entry name" value="PqqD_sf"/>
</dbReference>
<dbReference type="PANTHER" id="PTHR13325:SF3">
    <property type="entry name" value="MEMBRANE-BOUND TRANSCRIPTION FACTOR SITE-2 PROTEASE"/>
    <property type="match status" value="1"/>
</dbReference>
<dbReference type="Gene3D" id="1.10.10.1150">
    <property type="entry name" value="Coenzyme PQQ synthesis protein D (PqqD)"/>
    <property type="match status" value="1"/>
</dbReference>
<gene>
    <name evidence="2" type="ORF">HW564_14715</name>
</gene>
<feature type="transmembrane region" description="Helical" evidence="1">
    <location>
        <begin position="432"/>
        <end position="449"/>
    </location>
</feature>
<name>A0A850LJB1_9RHOB</name>
<dbReference type="EMBL" id="JABXIY010000042">
    <property type="protein sequence ID" value="NVK98174.1"/>
    <property type="molecule type" value="Genomic_DNA"/>
</dbReference>
<feature type="transmembrane region" description="Helical" evidence="1">
    <location>
        <begin position="399"/>
        <end position="420"/>
    </location>
</feature>
<dbReference type="PANTHER" id="PTHR13325">
    <property type="entry name" value="PROTEASE M50 MEMBRANE-BOUND TRANSCRIPTION FACTOR SITE 2 PROTEASE"/>
    <property type="match status" value="1"/>
</dbReference>
<dbReference type="Proteomes" id="UP000565723">
    <property type="component" value="Unassembled WGS sequence"/>
</dbReference>
<dbReference type="GO" id="GO:0031293">
    <property type="term" value="P:membrane protein intracellular domain proteolysis"/>
    <property type="evidence" value="ECO:0007669"/>
    <property type="project" value="TreeGrafter"/>
</dbReference>
<dbReference type="AlphaFoldDB" id="A0A850LJB1"/>
<dbReference type="InterPro" id="IPR001193">
    <property type="entry name" value="MBTPS2"/>
</dbReference>
<organism evidence="2 3">
    <name type="scientific">Ruegeria pomeroyi</name>
    <dbReference type="NCBI Taxonomy" id="89184"/>
    <lineage>
        <taxon>Bacteria</taxon>
        <taxon>Pseudomonadati</taxon>
        <taxon>Pseudomonadota</taxon>
        <taxon>Alphaproteobacteria</taxon>
        <taxon>Rhodobacterales</taxon>
        <taxon>Roseobacteraceae</taxon>
        <taxon>Ruegeria</taxon>
    </lineage>
</organism>
<dbReference type="SUPFAM" id="SSF111369">
    <property type="entry name" value="HlyD-like secretion proteins"/>
    <property type="match status" value="1"/>
</dbReference>
<comment type="caution">
    <text evidence="2">The sequence shown here is derived from an EMBL/GenBank/DDBJ whole genome shotgun (WGS) entry which is preliminary data.</text>
</comment>
<evidence type="ECO:0000256" key="1">
    <source>
        <dbReference type="SAM" id="Phobius"/>
    </source>
</evidence>
<dbReference type="GO" id="GO:0016020">
    <property type="term" value="C:membrane"/>
    <property type="evidence" value="ECO:0007669"/>
    <property type="project" value="InterPro"/>
</dbReference>
<protein>
    <submittedName>
        <fullName evidence="2">Peptidase M50</fullName>
    </submittedName>
</protein>
<feature type="transmembrane region" description="Helical" evidence="1">
    <location>
        <begin position="262"/>
        <end position="283"/>
    </location>
</feature>
<proteinExistence type="predicted"/>
<dbReference type="GO" id="GO:0004222">
    <property type="term" value="F:metalloendopeptidase activity"/>
    <property type="evidence" value="ECO:0007669"/>
    <property type="project" value="InterPro"/>
</dbReference>
<evidence type="ECO:0000313" key="2">
    <source>
        <dbReference type="EMBL" id="NVK98174.1"/>
    </source>
</evidence>
<reference evidence="2 3" key="1">
    <citation type="journal article" date="2020" name="Proc. Natl. Acad. Sci. U.S.A.">
        <title>Ecological drivers of bacterial community assembly in synthetic phycospheres.</title>
        <authorList>
            <person name="Fu H."/>
            <person name="Uchimiya M."/>
            <person name="Gore J."/>
            <person name="Moran M.A."/>
        </authorList>
    </citation>
    <scope>NUCLEOTIDE SEQUENCE [LARGE SCALE GENOMIC DNA]</scope>
    <source>
        <strain evidence="2">HF-Din03</strain>
    </source>
</reference>
<feature type="transmembrane region" description="Helical" evidence="1">
    <location>
        <begin position="368"/>
        <end position="393"/>
    </location>
</feature>
<keyword evidence="1" id="KW-0472">Membrane</keyword>
<dbReference type="GO" id="GO:0005737">
    <property type="term" value="C:cytoplasm"/>
    <property type="evidence" value="ECO:0007669"/>
    <property type="project" value="TreeGrafter"/>
</dbReference>